<gene>
    <name evidence="1" type="ORF">DW888_16440</name>
</gene>
<reference evidence="1 2" key="1">
    <citation type="submission" date="2018-08" db="EMBL/GenBank/DDBJ databases">
        <title>A genome reference for cultivated species of the human gut microbiota.</title>
        <authorList>
            <person name="Zou Y."/>
            <person name="Xue W."/>
            <person name="Luo G."/>
        </authorList>
    </citation>
    <scope>NUCLEOTIDE SEQUENCE [LARGE SCALE GENOMIC DNA]</scope>
    <source>
        <strain evidence="1 2">AM40-30BH</strain>
    </source>
</reference>
<comment type="caution">
    <text evidence="1">The sequence shown here is derived from an EMBL/GenBank/DDBJ whole genome shotgun (WGS) entry which is preliminary data.</text>
</comment>
<dbReference type="AlphaFoldDB" id="A0A413VH06"/>
<proteinExistence type="predicted"/>
<evidence type="ECO:0000313" key="2">
    <source>
        <dbReference type="Proteomes" id="UP000284379"/>
    </source>
</evidence>
<dbReference type="Proteomes" id="UP000284379">
    <property type="component" value="Unassembled WGS sequence"/>
</dbReference>
<evidence type="ECO:0008006" key="3">
    <source>
        <dbReference type="Google" id="ProtNLM"/>
    </source>
</evidence>
<name>A0A413VH06_9BACE</name>
<protein>
    <recommendedName>
        <fullName evidence="3">N-acetyltransferase domain-containing protein</fullName>
    </recommendedName>
</protein>
<sequence length="131" mass="15037">MIQTIQLHGTDKQLYKIVAPLVMDPEVLKMNNNYPFKTTDKFIWFIAASGKHVVGFLPVERRGKEAIINNYYIGKDQEEALALLLVDAIAAFDADKTLVAVVQVEHQAIFEKHGFTVEKAWKLYVKMRRDE</sequence>
<accession>A0A413VH06</accession>
<dbReference type="RefSeq" id="WP_122202021.1">
    <property type="nucleotide sequence ID" value="NZ_CABJFV010000017.1"/>
</dbReference>
<organism evidence="1 2">
    <name type="scientific">Bacteroides nordii</name>
    <dbReference type="NCBI Taxonomy" id="291645"/>
    <lineage>
        <taxon>Bacteria</taxon>
        <taxon>Pseudomonadati</taxon>
        <taxon>Bacteroidota</taxon>
        <taxon>Bacteroidia</taxon>
        <taxon>Bacteroidales</taxon>
        <taxon>Bacteroidaceae</taxon>
        <taxon>Bacteroides</taxon>
    </lineage>
</organism>
<evidence type="ECO:0000313" key="1">
    <source>
        <dbReference type="EMBL" id="RHB32907.1"/>
    </source>
</evidence>
<dbReference type="EMBL" id="QSGO01000017">
    <property type="protein sequence ID" value="RHB32907.1"/>
    <property type="molecule type" value="Genomic_DNA"/>
</dbReference>